<proteinExistence type="predicted"/>
<dbReference type="EMBL" id="CADIKB010000040">
    <property type="protein sequence ID" value="CAB3729829.1"/>
    <property type="molecule type" value="Genomic_DNA"/>
</dbReference>
<sequence length="70" mass="7609">MALRAINQLSRLLRSASSYRGAGCYMLDKRQLIALPVAFIVYVSESLAQQSVKVFEVGVCLRGGSDESGK</sequence>
<evidence type="ECO:0000313" key="2">
    <source>
        <dbReference type="Proteomes" id="UP000494249"/>
    </source>
</evidence>
<protein>
    <submittedName>
        <fullName evidence="1">Uncharacterized protein</fullName>
    </submittedName>
</protein>
<organism evidence="1 2">
    <name type="scientific">Paraburkholderia phenoliruptrix</name>
    <dbReference type="NCBI Taxonomy" id="252970"/>
    <lineage>
        <taxon>Bacteria</taxon>
        <taxon>Pseudomonadati</taxon>
        <taxon>Pseudomonadota</taxon>
        <taxon>Betaproteobacteria</taxon>
        <taxon>Burkholderiales</taxon>
        <taxon>Burkholderiaceae</taxon>
        <taxon>Paraburkholderia</taxon>
    </lineage>
</organism>
<dbReference type="AlphaFoldDB" id="A0A6J5C7Q6"/>
<evidence type="ECO:0000313" key="1">
    <source>
        <dbReference type="EMBL" id="CAB3729829.1"/>
    </source>
</evidence>
<accession>A0A6J5C7Q6</accession>
<gene>
    <name evidence="1" type="ORF">LMG22037_05480</name>
</gene>
<name>A0A6J5C7Q6_9BURK</name>
<dbReference type="Proteomes" id="UP000494249">
    <property type="component" value="Unassembled WGS sequence"/>
</dbReference>
<reference evidence="1 2" key="1">
    <citation type="submission" date="2020-04" db="EMBL/GenBank/DDBJ databases">
        <authorList>
            <person name="De Canck E."/>
        </authorList>
    </citation>
    <scope>NUCLEOTIDE SEQUENCE [LARGE SCALE GENOMIC DNA]</scope>
    <source>
        <strain evidence="1 2">LMG 22037</strain>
    </source>
</reference>